<organism evidence="1 2">
    <name type="scientific">Aureimonas jatrophae</name>
    <dbReference type="NCBI Taxonomy" id="1166073"/>
    <lineage>
        <taxon>Bacteria</taxon>
        <taxon>Pseudomonadati</taxon>
        <taxon>Pseudomonadota</taxon>
        <taxon>Alphaproteobacteria</taxon>
        <taxon>Hyphomicrobiales</taxon>
        <taxon>Aurantimonadaceae</taxon>
        <taxon>Aureimonas</taxon>
    </lineage>
</organism>
<dbReference type="STRING" id="1166073.SAMN05192530_10934"/>
<accession>A0A1H0L440</accession>
<sequence length="149" mass="16678">MNLLRLMALDDEDLAILSAHAQDGVARMGDLVYLPGEERFAVGFNRFVWERAAPRRRWFGRPVAFERRRSALHFDRVLAVRRQNLPADPDAVLALLAIRWHAGEAPSGTVELVFAGQGAIRLDVECIEAQLADLGPAWDTLARPDHDRG</sequence>
<dbReference type="Pfam" id="PF11164">
    <property type="entry name" value="DUF2948"/>
    <property type="match status" value="1"/>
</dbReference>
<evidence type="ECO:0000313" key="1">
    <source>
        <dbReference type="EMBL" id="SDO62998.1"/>
    </source>
</evidence>
<evidence type="ECO:0008006" key="3">
    <source>
        <dbReference type="Google" id="ProtNLM"/>
    </source>
</evidence>
<dbReference type="EMBL" id="FNIT01000009">
    <property type="protein sequence ID" value="SDO62998.1"/>
    <property type="molecule type" value="Genomic_DNA"/>
</dbReference>
<proteinExistence type="predicted"/>
<evidence type="ECO:0000313" key="2">
    <source>
        <dbReference type="Proteomes" id="UP000198793"/>
    </source>
</evidence>
<reference evidence="1 2" key="1">
    <citation type="submission" date="2016-10" db="EMBL/GenBank/DDBJ databases">
        <authorList>
            <person name="de Groot N.N."/>
        </authorList>
    </citation>
    <scope>NUCLEOTIDE SEQUENCE [LARGE SCALE GENOMIC DNA]</scope>
    <source>
        <strain evidence="2">L7-484,KACC 16230,DSM 25025</strain>
    </source>
</reference>
<protein>
    <recommendedName>
        <fullName evidence="3">DUF2948 family protein</fullName>
    </recommendedName>
</protein>
<dbReference type="OrthoDB" id="9806367at2"/>
<name>A0A1H0L440_9HYPH</name>
<keyword evidence="2" id="KW-1185">Reference proteome</keyword>
<dbReference type="Proteomes" id="UP000198793">
    <property type="component" value="Unassembled WGS sequence"/>
</dbReference>
<gene>
    <name evidence="1" type="ORF">SAMN05192530_10934</name>
</gene>
<dbReference type="RefSeq" id="WP_090675868.1">
    <property type="nucleotide sequence ID" value="NZ_FNIT01000009.1"/>
</dbReference>
<dbReference type="AlphaFoldDB" id="A0A1H0L440"/>
<dbReference type="InterPro" id="IPR021335">
    <property type="entry name" value="DUF2948"/>
</dbReference>